<evidence type="ECO:0000313" key="4">
    <source>
        <dbReference type="Proteomes" id="UP000807353"/>
    </source>
</evidence>
<dbReference type="Proteomes" id="UP000807353">
    <property type="component" value="Unassembled WGS sequence"/>
</dbReference>
<name>A0A9P6CCU5_9AGAR</name>
<feature type="compositionally biased region" description="Pro residues" evidence="1">
    <location>
        <begin position="76"/>
        <end position="85"/>
    </location>
</feature>
<comment type="caution">
    <text evidence="3">The sequence shown here is derived from an EMBL/GenBank/DDBJ whole genome shotgun (WGS) entry which is preliminary data.</text>
</comment>
<dbReference type="AlphaFoldDB" id="A0A9P6CCU5"/>
<keyword evidence="2" id="KW-1133">Transmembrane helix</keyword>
<sequence length="216" mass="22232">MAEVRPLFSGFVALGGVVYGTWPFLQPVQTLRPKLSLMPYRFTPLLRNGNTIVQVVTLDPNGLGTTQTLQTLPGSPLTPPVPSIPPTTGTSTNTAATTAAATTAATTTATEGQQGPVGQPAPTVALPSGVTPFTYTTVIDGVTTEVSDNFTPTTPPTQSPQPGPAGSIMAYSEWLSIYGPKTTGQAANSNSGLQLGSGWAICSSMVMLLGGIWVLL</sequence>
<keyword evidence="2" id="KW-0472">Membrane</keyword>
<evidence type="ECO:0000313" key="3">
    <source>
        <dbReference type="EMBL" id="KAF9456353.1"/>
    </source>
</evidence>
<reference evidence="3" key="1">
    <citation type="submission" date="2020-11" db="EMBL/GenBank/DDBJ databases">
        <authorList>
            <consortium name="DOE Joint Genome Institute"/>
            <person name="Ahrendt S."/>
            <person name="Riley R."/>
            <person name="Andreopoulos W."/>
            <person name="Labutti K."/>
            <person name="Pangilinan J."/>
            <person name="Ruiz-Duenas F.J."/>
            <person name="Barrasa J.M."/>
            <person name="Sanchez-Garcia M."/>
            <person name="Camarero S."/>
            <person name="Miyauchi S."/>
            <person name="Serrano A."/>
            <person name="Linde D."/>
            <person name="Babiker R."/>
            <person name="Drula E."/>
            <person name="Ayuso-Fernandez I."/>
            <person name="Pacheco R."/>
            <person name="Padilla G."/>
            <person name="Ferreira P."/>
            <person name="Barriuso J."/>
            <person name="Kellner H."/>
            <person name="Castanera R."/>
            <person name="Alfaro M."/>
            <person name="Ramirez L."/>
            <person name="Pisabarro A.G."/>
            <person name="Kuo A."/>
            <person name="Tritt A."/>
            <person name="Lipzen A."/>
            <person name="He G."/>
            <person name="Yan M."/>
            <person name="Ng V."/>
            <person name="Cullen D."/>
            <person name="Martin F."/>
            <person name="Rosso M.-N."/>
            <person name="Henrissat B."/>
            <person name="Hibbett D."/>
            <person name="Martinez A.T."/>
            <person name="Grigoriev I.V."/>
        </authorList>
    </citation>
    <scope>NUCLEOTIDE SEQUENCE</scope>
    <source>
        <strain evidence="3">CBS 247.69</strain>
    </source>
</reference>
<feature type="region of interest" description="Disordered" evidence="1">
    <location>
        <begin position="70"/>
        <end position="117"/>
    </location>
</feature>
<protein>
    <submittedName>
        <fullName evidence="3">Uncharacterized protein</fullName>
    </submittedName>
</protein>
<accession>A0A9P6CCU5</accession>
<keyword evidence="4" id="KW-1185">Reference proteome</keyword>
<organism evidence="3 4">
    <name type="scientific">Collybia nuda</name>
    <dbReference type="NCBI Taxonomy" id="64659"/>
    <lineage>
        <taxon>Eukaryota</taxon>
        <taxon>Fungi</taxon>
        <taxon>Dikarya</taxon>
        <taxon>Basidiomycota</taxon>
        <taxon>Agaricomycotina</taxon>
        <taxon>Agaricomycetes</taxon>
        <taxon>Agaricomycetidae</taxon>
        <taxon>Agaricales</taxon>
        <taxon>Tricholomatineae</taxon>
        <taxon>Clitocybaceae</taxon>
        <taxon>Collybia</taxon>
    </lineage>
</organism>
<dbReference type="OrthoDB" id="3257429at2759"/>
<gene>
    <name evidence="3" type="ORF">BDZ94DRAFT_1302604</name>
</gene>
<proteinExistence type="predicted"/>
<feature type="compositionally biased region" description="Low complexity" evidence="1">
    <location>
        <begin position="86"/>
        <end position="110"/>
    </location>
</feature>
<evidence type="ECO:0000256" key="2">
    <source>
        <dbReference type="SAM" id="Phobius"/>
    </source>
</evidence>
<evidence type="ECO:0000256" key="1">
    <source>
        <dbReference type="SAM" id="MobiDB-lite"/>
    </source>
</evidence>
<keyword evidence="2" id="KW-0812">Transmembrane</keyword>
<dbReference type="EMBL" id="MU150434">
    <property type="protein sequence ID" value="KAF9456353.1"/>
    <property type="molecule type" value="Genomic_DNA"/>
</dbReference>
<feature type="transmembrane region" description="Helical" evidence="2">
    <location>
        <begin position="6"/>
        <end position="25"/>
    </location>
</feature>